<organism evidence="1 2">
    <name type="scientific">Fructobacillus pseudoficulneus</name>
    <dbReference type="NCBI Taxonomy" id="220714"/>
    <lineage>
        <taxon>Bacteria</taxon>
        <taxon>Bacillati</taxon>
        <taxon>Bacillota</taxon>
        <taxon>Bacilli</taxon>
        <taxon>Lactobacillales</taxon>
        <taxon>Lactobacillaceae</taxon>
        <taxon>Fructobacillus</taxon>
    </lineage>
</organism>
<accession>A0A3F3GW25</accession>
<gene>
    <name evidence="1" type="ORF">FPFC_013550</name>
</gene>
<protein>
    <submittedName>
        <fullName evidence="1">Uncharacterized protein</fullName>
    </submittedName>
</protein>
<dbReference type="EMBL" id="DF968063">
    <property type="protein sequence ID" value="GAP02472.1"/>
    <property type="molecule type" value="Genomic_DNA"/>
</dbReference>
<proteinExistence type="predicted"/>
<evidence type="ECO:0000313" key="1">
    <source>
        <dbReference type="EMBL" id="GAP02472.1"/>
    </source>
</evidence>
<dbReference type="AlphaFoldDB" id="A0A3F3GW25"/>
<keyword evidence="2" id="KW-1185">Reference proteome</keyword>
<dbReference type="Proteomes" id="UP000061227">
    <property type="component" value="Unassembled WGS sequence"/>
</dbReference>
<dbReference type="RefSeq" id="WP_158705822.1">
    <property type="nucleotide sequence ID" value="NZ_DF968063.1"/>
</dbReference>
<dbReference type="STRING" id="220714.SAMN05660469_0426"/>
<evidence type="ECO:0000313" key="2">
    <source>
        <dbReference type="Proteomes" id="UP000061227"/>
    </source>
</evidence>
<name>A0A3F3GW25_9LACO</name>
<reference evidence="1 2" key="1">
    <citation type="journal article" date="2015" name="BMC Genomics">
        <title>Comparative genomics of Fructobacillus spp. and Leuconostoc spp. reveals niche-specific evolution of Fructobacillus spp.</title>
        <authorList>
            <person name="Endo A."/>
            <person name="Tanizawa Y."/>
            <person name="Tanaka N."/>
            <person name="Maeno S."/>
            <person name="Kumar H."/>
            <person name="Shiwa Y."/>
            <person name="Okada S."/>
            <person name="Yoshikawa H."/>
            <person name="Dicks L."/>
            <person name="Nakagawa J."/>
            <person name="Arita M."/>
        </authorList>
    </citation>
    <scope>NUCLEOTIDE SEQUENCE [LARGE SCALE GENOMIC DNA]</scope>
    <source>
        <strain evidence="1 2">DSM 15468</strain>
    </source>
</reference>
<sequence>MPGVHSLDVQDMGSYQELTATFDKGYRYTVPLFIPKNSPVLPIKVKEG</sequence>